<feature type="domain" description="Stealth protein CR2 conserved region 2" evidence="4">
    <location>
        <begin position="75"/>
        <end position="175"/>
    </location>
</feature>
<reference evidence="5 6" key="1">
    <citation type="submission" date="2022-03" db="EMBL/GenBank/DDBJ databases">
        <title>Parabacteroides sp. nov. isolated from swine feces.</title>
        <authorList>
            <person name="Bak J.E."/>
        </authorList>
    </citation>
    <scope>NUCLEOTIDE SEQUENCE [LARGE SCALE GENOMIC DNA]</scope>
    <source>
        <strain evidence="5 6">AGMB00274</strain>
    </source>
</reference>
<dbReference type="InterPro" id="IPR047141">
    <property type="entry name" value="Stealth"/>
</dbReference>
<keyword evidence="6" id="KW-1185">Reference proteome</keyword>
<evidence type="ECO:0000256" key="1">
    <source>
        <dbReference type="ARBA" id="ARBA00007583"/>
    </source>
</evidence>
<dbReference type="EMBL" id="JAKZMM010000027">
    <property type="protein sequence ID" value="MCJ2381155.1"/>
    <property type="molecule type" value="Genomic_DNA"/>
</dbReference>
<dbReference type="RefSeq" id="WP_243325475.1">
    <property type="nucleotide sequence ID" value="NZ_JAKZMM010000027.1"/>
</dbReference>
<evidence type="ECO:0000313" key="6">
    <source>
        <dbReference type="Proteomes" id="UP001165444"/>
    </source>
</evidence>
<evidence type="ECO:0000256" key="3">
    <source>
        <dbReference type="ARBA" id="ARBA00023169"/>
    </source>
</evidence>
<evidence type="ECO:0000256" key="2">
    <source>
        <dbReference type="ARBA" id="ARBA00022679"/>
    </source>
</evidence>
<dbReference type="PANTHER" id="PTHR24045">
    <property type="match status" value="1"/>
</dbReference>
<gene>
    <name evidence="5" type="ORF">MUN53_11100</name>
</gene>
<accession>A0ABT0C2P5</accession>
<comment type="caution">
    <text evidence="5">The sequence shown here is derived from an EMBL/GenBank/DDBJ whole genome shotgun (WGS) entry which is preliminary data.</text>
</comment>
<sequence length="369" mass="42948">MECLNNIAKVIIADNMDSLNFNKDKLGNTQPNSHGNNSTFDIDFVVLWVDSNDSDWQIEKAKFSPKKSEDVSLIRYQNWDNIKYWFRAVAKYAPWVRQIHFVTCGQLPEWLNIKHPKINWVKHSDYMPADALPTFNSSAIEIGINHIPNLAEHFVFFNDDIFLTAPITPEYFFKNGNPYDMPGFLSPPKKVVGNVFSSLLLNNSNILQKHFSKEQLLKSRIHEWLNPKMGKTFLRTLYHFFSKGFPGFVIPHLSTPYLKSDFDKVWNIESQILSETQRHRFRNEDDVTHLLIRNWRMCEGCYVPKKSKGKYFSVDGEKTARSVAAAIIDRKYPEICINEVCSGDLFEKVKKIINEAFNRTLCDVCEFEK</sequence>
<dbReference type="Proteomes" id="UP001165444">
    <property type="component" value="Unassembled WGS sequence"/>
</dbReference>
<keyword evidence="3" id="KW-0270">Exopolysaccharide synthesis</keyword>
<evidence type="ECO:0000313" key="5">
    <source>
        <dbReference type="EMBL" id="MCJ2381155.1"/>
    </source>
</evidence>
<name>A0ABT0C2P5_9BACT</name>
<protein>
    <submittedName>
        <fullName evidence="5">Stealth family protein</fullName>
    </submittedName>
</protein>
<dbReference type="InterPro" id="IPR021520">
    <property type="entry name" value="Stealth_CR2"/>
</dbReference>
<comment type="similarity">
    <text evidence="1">Belongs to the stealth family.</text>
</comment>
<dbReference type="Pfam" id="PF11380">
    <property type="entry name" value="Stealth_CR2"/>
    <property type="match status" value="1"/>
</dbReference>
<keyword evidence="2" id="KW-0808">Transferase</keyword>
<proteinExistence type="inferred from homology"/>
<organism evidence="5 6">
    <name type="scientific">Parabacteroides faecalis</name>
    <dbReference type="NCBI Taxonomy" id="2924040"/>
    <lineage>
        <taxon>Bacteria</taxon>
        <taxon>Pseudomonadati</taxon>
        <taxon>Bacteroidota</taxon>
        <taxon>Bacteroidia</taxon>
        <taxon>Bacteroidales</taxon>
        <taxon>Tannerellaceae</taxon>
        <taxon>Parabacteroides</taxon>
    </lineage>
</organism>
<dbReference type="PANTHER" id="PTHR24045:SF0">
    <property type="entry name" value="N-ACETYLGLUCOSAMINE-1-PHOSPHOTRANSFERASE SUBUNITS ALPHA_BETA"/>
    <property type="match status" value="1"/>
</dbReference>
<evidence type="ECO:0000259" key="4">
    <source>
        <dbReference type="Pfam" id="PF11380"/>
    </source>
</evidence>